<organism evidence="1 2">
    <name type="scientific">Dictyobacter aurantiacus</name>
    <dbReference type="NCBI Taxonomy" id="1936993"/>
    <lineage>
        <taxon>Bacteria</taxon>
        <taxon>Bacillati</taxon>
        <taxon>Chloroflexota</taxon>
        <taxon>Ktedonobacteria</taxon>
        <taxon>Ktedonobacterales</taxon>
        <taxon>Dictyobacteraceae</taxon>
        <taxon>Dictyobacter</taxon>
    </lineage>
</organism>
<dbReference type="Proteomes" id="UP000287224">
    <property type="component" value="Unassembled WGS sequence"/>
</dbReference>
<proteinExistence type="predicted"/>
<comment type="caution">
    <text evidence="1">The sequence shown here is derived from an EMBL/GenBank/DDBJ whole genome shotgun (WGS) entry which is preliminary data.</text>
</comment>
<accession>A0A401ZQ76</accession>
<gene>
    <name evidence="1" type="ORF">KDAU_63870</name>
</gene>
<evidence type="ECO:0000313" key="2">
    <source>
        <dbReference type="Proteomes" id="UP000287224"/>
    </source>
</evidence>
<reference evidence="2" key="1">
    <citation type="submission" date="2018-12" db="EMBL/GenBank/DDBJ databases">
        <title>Tengunoibacter tsumagoiensis gen. nov., sp. nov., Dictyobacter kobayashii sp. nov., D. alpinus sp. nov., and D. joshuensis sp. nov. and description of Dictyobacteraceae fam. nov. within the order Ktedonobacterales isolated from Tengu-no-mugimeshi.</title>
        <authorList>
            <person name="Wang C.M."/>
            <person name="Zheng Y."/>
            <person name="Sakai Y."/>
            <person name="Toyoda A."/>
            <person name="Minakuchi Y."/>
            <person name="Abe K."/>
            <person name="Yokota A."/>
            <person name="Yabe S."/>
        </authorList>
    </citation>
    <scope>NUCLEOTIDE SEQUENCE [LARGE SCALE GENOMIC DNA]</scope>
    <source>
        <strain evidence="2">S-27</strain>
    </source>
</reference>
<protein>
    <submittedName>
        <fullName evidence="1">Uncharacterized protein</fullName>
    </submittedName>
</protein>
<evidence type="ECO:0000313" key="1">
    <source>
        <dbReference type="EMBL" id="GCE09058.1"/>
    </source>
</evidence>
<dbReference type="EMBL" id="BIFQ01000002">
    <property type="protein sequence ID" value="GCE09058.1"/>
    <property type="molecule type" value="Genomic_DNA"/>
</dbReference>
<name>A0A401ZQ76_9CHLR</name>
<keyword evidence="2" id="KW-1185">Reference proteome</keyword>
<dbReference type="AlphaFoldDB" id="A0A401ZQ76"/>
<sequence>MTMYVMNGSARDQCIELWWKEVEKGNLYKEACATITGDVRGPHIVRRTEDIREYT</sequence>